<dbReference type="STRING" id="1817841.A3B10_02995"/>
<reference evidence="2 3" key="1">
    <citation type="journal article" date="2016" name="Nat. Commun.">
        <title>Thousands of microbial genomes shed light on interconnected biogeochemical processes in an aquifer system.</title>
        <authorList>
            <person name="Anantharaman K."/>
            <person name="Brown C.T."/>
            <person name="Hug L.A."/>
            <person name="Sharon I."/>
            <person name="Castelle C.J."/>
            <person name="Probst A.J."/>
            <person name="Thomas B.C."/>
            <person name="Singh A."/>
            <person name="Wilkins M.J."/>
            <person name="Karaoz U."/>
            <person name="Brodie E.L."/>
            <person name="Williams K.H."/>
            <person name="Hubbard S.S."/>
            <person name="Banfield J.F."/>
        </authorList>
    </citation>
    <scope>NUCLEOTIDE SEQUENCE [LARGE SCALE GENOMIC DNA]</scope>
</reference>
<sequence length="200" mass="21872">MEETMKNLILAACLLVLLPSLAAGQTPNDYQFRPLMHWQIADANGQGLAGWVILPDVTQTRPLRGLLVGGWLIKDDQGWKEAMFGGLFGTDGSIIPVVNFRAYSKVKWTDLYTEFQIRPTLALGSVFLTVPIKSSWGLRAGVEFETIAGFTGQIKSAAGIGPRVSLKLPGLPNVTVATTCFFNIRSNIVVRTYVVYKPGK</sequence>
<organism evidence="2 3">
    <name type="scientific">Candidatus Doudnabacteria bacterium RIFCSPLOWO2_01_FULL_44_21</name>
    <dbReference type="NCBI Taxonomy" id="1817841"/>
    <lineage>
        <taxon>Bacteria</taxon>
        <taxon>Candidatus Doudnaibacteriota</taxon>
    </lineage>
</organism>
<proteinExistence type="predicted"/>
<evidence type="ECO:0008006" key="4">
    <source>
        <dbReference type="Google" id="ProtNLM"/>
    </source>
</evidence>
<protein>
    <recommendedName>
        <fullName evidence="4">Outer membrane protein beta-barrel domain-containing protein</fullName>
    </recommendedName>
</protein>
<name>A0A1F5Q256_9BACT</name>
<keyword evidence="1" id="KW-0732">Signal</keyword>
<dbReference type="AlphaFoldDB" id="A0A1F5Q256"/>
<comment type="caution">
    <text evidence="2">The sequence shown here is derived from an EMBL/GenBank/DDBJ whole genome shotgun (WGS) entry which is preliminary data.</text>
</comment>
<gene>
    <name evidence="2" type="ORF">A3B10_02995</name>
</gene>
<accession>A0A1F5Q256</accession>
<feature type="signal peptide" evidence="1">
    <location>
        <begin position="1"/>
        <end position="22"/>
    </location>
</feature>
<evidence type="ECO:0000313" key="3">
    <source>
        <dbReference type="Proteomes" id="UP000177281"/>
    </source>
</evidence>
<evidence type="ECO:0000313" key="2">
    <source>
        <dbReference type="EMBL" id="OGE96253.1"/>
    </source>
</evidence>
<evidence type="ECO:0000256" key="1">
    <source>
        <dbReference type="SAM" id="SignalP"/>
    </source>
</evidence>
<dbReference type="EMBL" id="MFFB01000006">
    <property type="protein sequence ID" value="OGE96253.1"/>
    <property type="molecule type" value="Genomic_DNA"/>
</dbReference>
<feature type="chain" id="PRO_5009520459" description="Outer membrane protein beta-barrel domain-containing protein" evidence="1">
    <location>
        <begin position="23"/>
        <end position="200"/>
    </location>
</feature>
<dbReference type="Proteomes" id="UP000177281">
    <property type="component" value="Unassembled WGS sequence"/>
</dbReference>